<keyword evidence="3" id="KW-1185">Reference proteome</keyword>
<dbReference type="Proteomes" id="UP000277580">
    <property type="component" value="Unassembled WGS sequence"/>
</dbReference>
<gene>
    <name evidence="2" type="ORF">P167DRAFT_570310</name>
</gene>
<evidence type="ECO:0000256" key="1">
    <source>
        <dbReference type="SAM" id="MobiDB-lite"/>
    </source>
</evidence>
<evidence type="ECO:0000313" key="2">
    <source>
        <dbReference type="EMBL" id="RPB16539.1"/>
    </source>
</evidence>
<dbReference type="EMBL" id="ML119108">
    <property type="protein sequence ID" value="RPB16539.1"/>
    <property type="molecule type" value="Genomic_DNA"/>
</dbReference>
<protein>
    <submittedName>
        <fullName evidence="2">Uncharacterized protein</fullName>
    </submittedName>
</protein>
<sequence length="285" mass="33225">MQNIGKFTWSSPPRPHNYFSYWQSKIKEDLMKDGLWAIMVGSSTFEDFCNDYTSYIEGTSDRFPALCATFDFPYDSVSYSDSDSDHDLDSNSGLDSDSDADSDADSDSTDTNLSTSPSEAESFTVSELLVEFISNSRSELLEKMKQDWKILNRNACERILFTMDKKTNIRYQRFRDPRKLWERLVKDNPECGIDRNRQYRLTRILYNLKLGAPGTAKAGIDGRKEFYPDFDWSVRWLFEYESILIKKKIEAEIEHQKQEKLAKLAKQSEKHRAILERHKPGSLHR</sequence>
<proteinExistence type="predicted"/>
<accession>A0A3N4L4Y4</accession>
<evidence type="ECO:0000313" key="3">
    <source>
        <dbReference type="Proteomes" id="UP000277580"/>
    </source>
</evidence>
<feature type="region of interest" description="Disordered" evidence="1">
    <location>
        <begin position="81"/>
        <end position="119"/>
    </location>
</feature>
<dbReference type="InParanoid" id="A0A3N4L4Y4"/>
<feature type="compositionally biased region" description="Acidic residues" evidence="1">
    <location>
        <begin position="96"/>
        <end position="108"/>
    </location>
</feature>
<dbReference type="AlphaFoldDB" id="A0A3N4L4Y4"/>
<dbReference type="OrthoDB" id="10455089at2759"/>
<name>A0A3N4L4Y4_9PEZI</name>
<reference evidence="2 3" key="1">
    <citation type="journal article" date="2018" name="Nat. Ecol. Evol.">
        <title>Pezizomycetes genomes reveal the molecular basis of ectomycorrhizal truffle lifestyle.</title>
        <authorList>
            <person name="Murat C."/>
            <person name="Payen T."/>
            <person name="Noel B."/>
            <person name="Kuo A."/>
            <person name="Morin E."/>
            <person name="Chen J."/>
            <person name="Kohler A."/>
            <person name="Krizsan K."/>
            <person name="Balestrini R."/>
            <person name="Da Silva C."/>
            <person name="Montanini B."/>
            <person name="Hainaut M."/>
            <person name="Levati E."/>
            <person name="Barry K.W."/>
            <person name="Belfiori B."/>
            <person name="Cichocki N."/>
            <person name="Clum A."/>
            <person name="Dockter R.B."/>
            <person name="Fauchery L."/>
            <person name="Guy J."/>
            <person name="Iotti M."/>
            <person name="Le Tacon F."/>
            <person name="Lindquist E.A."/>
            <person name="Lipzen A."/>
            <person name="Malagnac F."/>
            <person name="Mello A."/>
            <person name="Molinier V."/>
            <person name="Miyauchi S."/>
            <person name="Poulain J."/>
            <person name="Riccioni C."/>
            <person name="Rubini A."/>
            <person name="Sitrit Y."/>
            <person name="Splivallo R."/>
            <person name="Traeger S."/>
            <person name="Wang M."/>
            <person name="Zifcakova L."/>
            <person name="Wipf D."/>
            <person name="Zambonelli A."/>
            <person name="Paolocci F."/>
            <person name="Nowrousian M."/>
            <person name="Ottonello S."/>
            <person name="Baldrian P."/>
            <person name="Spatafora J.W."/>
            <person name="Henrissat B."/>
            <person name="Nagy L.G."/>
            <person name="Aury J.M."/>
            <person name="Wincker P."/>
            <person name="Grigoriev I.V."/>
            <person name="Bonfante P."/>
            <person name="Martin F.M."/>
        </authorList>
    </citation>
    <scope>NUCLEOTIDE SEQUENCE [LARGE SCALE GENOMIC DNA]</scope>
    <source>
        <strain evidence="2 3">CCBAS932</strain>
    </source>
</reference>
<organism evidence="2 3">
    <name type="scientific">Morchella conica CCBAS932</name>
    <dbReference type="NCBI Taxonomy" id="1392247"/>
    <lineage>
        <taxon>Eukaryota</taxon>
        <taxon>Fungi</taxon>
        <taxon>Dikarya</taxon>
        <taxon>Ascomycota</taxon>
        <taxon>Pezizomycotina</taxon>
        <taxon>Pezizomycetes</taxon>
        <taxon>Pezizales</taxon>
        <taxon>Morchellaceae</taxon>
        <taxon>Morchella</taxon>
    </lineage>
</organism>